<reference evidence="2 3" key="1">
    <citation type="journal article" date="2021" name="Nat. Plants">
        <title>The Taxus genome provides insights into paclitaxel biosynthesis.</title>
        <authorList>
            <person name="Xiong X."/>
            <person name="Gou J."/>
            <person name="Liao Q."/>
            <person name="Li Y."/>
            <person name="Zhou Q."/>
            <person name="Bi G."/>
            <person name="Li C."/>
            <person name="Du R."/>
            <person name="Wang X."/>
            <person name="Sun T."/>
            <person name="Guo L."/>
            <person name="Liang H."/>
            <person name="Lu P."/>
            <person name="Wu Y."/>
            <person name="Zhang Z."/>
            <person name="Ro D.K."/>
            <person name="Shang Y."/>
            <person name="Huang S."/>
            <person name="Yan J."/>
        </authorList>
    </citation>
    <scope>NUCLEOTIDE SEQUENCE [LARGE SCALE GENOMIC DNA]</scope>
    <source>
        <strain evidence="2">Ta-2019</strain>
    </source>
</reference>
<keyword evidence="3" id="KW-1185">Reference proteome</keyword>
<feature type="non-terminal residue" evidence="2">
    <location>
        <position position="1"/>
    </location>
</feature>
<gene>
    <name evidence="2" type="ORF">KI387_042324</name>
</gene>
<proteinExistence type="predicted"/>
<accession>A0AA38C8P0</accession>
<feature type="compositionally biased region" description="Basic and acidic residues" evidence="1">
    <location>
        <begin position="77"/>
        <end position="97"/>
    </location>
</feature>
<evidence type="ECO:0000313" key="3">
    <source>
        <dbReference type="Proteomes" id="UP000824469"/>
    </source>
</evidence>
<name>A0AA38C8P0_TAXCH</name>
<evidence type="ECO:0000256" key="1">
    <source>
        <dbReference type="SAM" id="MobiDB-lite"/>
    </source>
</evidence>
<dbReference type="AlphaFoldDB" id="A0AA38C8P0"/>
<feature type="region of interest" description="Disordered" evidence="1">
    <location>
        <begin position="1"/>
        <end position="97"/>
    </location>
</feature>
<feature type="compositionally biased region" description="Basic and acidic residues" evidence="1">
    <location>
        <begin position="33"/>
        <end position="42"/>
    </location>
</feature>
<evidence type="ECO:0000313" key="2">
    <source>
        <dbReference type="EMBL" id="KAH9292489.1"/>
    </source>
</evidence>
<feature type="compositionally biased region" description="Acidic residues" evidence="1">
    <location>
        <begin position="19"/>
        <end position="32"/>
    </location>
</feature>
<dbReference type="Proteomes" id="UP000824469">
    <property type="component" value="Unassembled WGS sequence"/>
</dbReference>
<dbReference type="EMBL" id="JAHRHJ020003123">
    <property type="protein sequence ID" value="KAH9292489.1"/>
    <property type="molecule type" value="Genomic_DNA"/>
</dbReference>
<protein>
    <submittedName>
        <fullName evidence="2">Uncharacterized protein</fullName>
    </submittedName>
</protein>
<organism evidence="2 3">
    <name type="scientific">Taxus chinensis</name>
    <name type="common">Chinese yew</name>
    <name type="synonym">Taxus wallichiana var. chinensis</name>
    <dbReference type="NCBI Taxonomy" id="29808"/>
    <lineage>
        <taxon>Eukaryota</taxon>
        <taxon>Viridiplantae</taxon>
        <taxon>Streptophyta</taxon>
        <taxon>Embryophyta</taxon>
        <taxon>Tracheophyta</taxon>
        <taxon>Spermatophyta</taxon>
        <taxon>Pinopsida</taxon>
        <taxon>Pinidae</taxon>
        <taxon>Conifers II</taxon>
        <taxon>Cupressales</taxon>
        <taxon>Taxaceae</taxon>
        <taxon>Taxus</taxon>
    </lineage>
</organism>
<sequence length="97" mass="11093">VDEEADSEVTDSLERYLGEGEDESEEGGDEEKEPEKDKEPLEPHIVSVYDSEEESGEEKQEFIFMRWKGTQGDEGTEDTRADERDAEGQRATDFTKE</sequence>
<feature type="compositionally biased region" description="Acidic residues" evidence="1">
    <location>
        <begin position="1"/>
        <end position="11"/>
    </location>
</feature>
<comment type="caution">
    <text evidence="2">The sequence shown here is derived from an EMBL/GenBank/DDBJ whole genome shotgun (WGS) entry which is preliminary data.</text>
</comment>